<keyword evidence="8 9" id="KW-0624">Polysaccharide degradation</keyword>
<proteinExistence type="inferred from homology"/>
<dbReference type="GO" id="GO:0045493">
    <property type="term" value="P:xylan catabolic process"/>
    <property type="evidence" value="ECO:0007669"/>
    <property type="project" value="UniProtKB-UniRule"/>
</dbReference>
<dbReference type="InterPro" id="IPR050955">
    <property type="entry name" value="Plant_Biomass_Hydrol_Est"/>
</dbReference>
<evidence type="ECO:0000313" key="10">
    <source>
        <dbReference type="EMBL" id="RSL48863.1"/>
    </source>
</evidence>
<reference evidence="10 11" key="1">
    <citation type="submission" date="2017-06" db="EMBL/GenBank/DDBJ databases">
        <title>Comparative genomic analysis of Ambrosia Fusariam Clade fungi.</title>
        <authorList>
            <person name="Stajich J.E."/>
            <person name="Carrillo J."/>
            <person name="Kijimoto T."/>
            <person name="Eskalen A."/>
            <person name="O'Donnell K."/>
            <person name="Kasson M."/>
        </authorList>
    </citation>
    <scope>NUCLEOTIDE SEQUENCE [LARGE SCALE GENOMIC DNA]</scope>
    <source>
        <strain evidence="10 11">NRRL62584</strain>
    </source>
</reference>
<dbReference type="SUPFAM" id="SSF53474">
    <property type="entry name" value="alpha/beta-Hydrolases"/>
    <property type="match status" value="2"/>
</dbReference>
<evidence type="ECO:0000256" key="8">
    <source>
        <dbReference type="ARBA" id="ARBA00023326"/>
    </source>
</evidence>
<evidence type="ECO:0000313" key="11">
    <source>
        <dbReference type="Proteomes" id="UP000288168"/>
    </source>
</evidence>
<keyword evidence="3 9" id="KW-0964">Secreted</keyword>
<evidence type="ECO:0000256" key="3">
    <source>
        <dbReference type="ARBA" id="ARBA00022525"/>
    </source>
</evidence>
<organism evidence="10 11">
    <name type="scientific">Fusarium duplospermum</name>
    <dbReference type="NCBI Taxonomy" id="1325734"/>
    <lineage>
        <taxon>Eukaryota</taxon>
        <taxon>Fungi</taxon>
        <taxon>Dikarya</taxon>
        <taxon>Ascomycota</taxon>
        <taxon>Pezizomycotina</taxon>
        <taxon>Sordariomycetes</taxon>
        <taxon>Hypocreomycetidae</taxon>
        <taxon>Hypocreales</taxon>
        <taxon>Nectriaceae</taxon>
        <taxon>Fusarium</taxon>
        <taxon>Fusarium solani species complex</taxon>
    </lineage>
</organism>
<protein>
    <recommendedName>
        <fullName evidence="9">Carboxylic ester hydrolase</fullName>
        <ecNumber evidence="9">3.1.1.-</ecNumber>
    </recommendedName>
</protein>
<dbReference type="GO" id="GO:0005576">
    <property type="term" value="C:extracellular region"/>
    <property type="evidence" value="ECO:0007669"/>
    <property type="project" value="UniProtKB-SubCell"/>
</dbReference>
<keyword evidence="4 9" id="KW-0732">Signal</keyword>
<evidence type="ECO:0000256" key="6">
    <source>
        <dbReference type="ARBA" id="ARBA00023180"/>
    </source>
</evidence>
<dbReference type="InterPro" id="IPR029058">
    <property type="entry name" value="AB_hydrolase_fold"/>
</dbReference>
<sequence>MKLFLPLVALLGTVAAQLQQITNFGSNPSGAKMFIHVPNNLPSNPAIVVAIHHCQGTAQSYYQNTPYAQLSDQKGFIVIYPESPYSGTCWDVSSKATMTHDGGANSNSIANMVRYALQTYKANPAKVFVTGTSSGAMMTNVMAATYPDLFAAGIVYSGVPAGCFFTNSVNGWNSDCSQGKLNKSPADWAKMVKDAYPGYNGARPKMQIYHGGADNILLSPNYQETIDQWAGVFGYNSMSPQSSNNNVPQAGYKTDTFGPKLVGIFAQNVGHSVPVRGADDMKFFGL</sequence>
<feature type="chain" id="PRO_5029032426" description="Carboxylic ester hydrolase" evidence="9">
    <location>
        <begin position="17"/>
        <end position="286"/>
    </location>
</feature>
<dbReference type="Pfam" id="PF10503">
    <property type="entry name" value="Esterase_PHB"/>
    <property type="match status" value="1"/>
</dbReference>
<evidence type="ECO:0000256" key="2">
    <source>
        <dbReference type="ARBA" id="ARBA00022487"/>
    </source>
</evidence>
<dbReference type="AlphaFoldDB" id="A0A428P753"/>
<keyword evidence="6" id="KW-0325">Glycoprotein</keyword>
<accession>A0A428P753</accession>
<gene>
    <name evidence="10" type="ORF">CEP54_012694</name>
</gene>
<keyword evidence="7 9" id="KW-0119">Carbohydrate metabolism</keyword>
<dbReference type="Gene3D" id="3.40.50.1820">
    <property type="entry name" value="alpha/beta hydrolase"/>
    <property type="match status" value="1"/>
</dbReference>
<evidence type="ECO:0000256" key="9">
    <source>
        <dbReference type="RuleBase" id="RU367147"/>
    </source>
</evidence>
<dbReference type="Proteomes" id="UP000288168">
    <property type="component" value="Unassembled WGS sequence"/>
</dbReference>
<keyword evidence="2 9" id="KW-0719">Serine esterase</keyword>
<dbReference type="EMBL" id="NKCI01000189">
    <property type="protein sequence ID" value="RSL48863.1"/>
    <property type="molecule type" value="Genomic_DNA"/>
</dbReference>
<evidence type="ECO:0000256" key="1">
    <source>
        <dbReference type="ARBA" id="ARBA00004613"/>
    </source>
</evidence>
<dbReference type="PANTHER" id="PTHR43037">
    <property type="entry name" value="UNNAMED PRODUCT-RELATED"/>
    <property type="match status" value="1"/>
</dbReference>
<dbReference type="EC" id="3.1.1.-" evidence="9"/>
<comment type="caution">
    <text evidence="10">The sequence shown here is derived from an EMBL/GenBank/DDBJ whole genome shotgun (WGS) entry which is preliminary data.</text>
</comment>
<dbReference type="OrthoDB" id="2425929at2759"/>
<keyword evidence="5 9" id="KW-0378">Hydrolase</keyword>
<comment type="similarity">
    <text evidence="9">Belongs to the carbohydrate esterase 1 (CE1) family.</text>
</comment>
<dbReference type="GO" id="GO:0052689">
    <property type="term" value="F:carboxylic ester hydrolase activity"/>
    <property type="evidence" value="ECO:0007669"/>
    <property type="project" value="UniProtKB-KW"/>
</dbReference>
<dbReference type="NCBIfam" id="TIGR01840">
    <property type="entry name" value="esterase_phb"/>
    <property type="match status" value="1"/>
</dbReference>
<dbReference type="PANTHER" id="PTHR43037:SF3">
    <property type="entry name" value="FERULOYL ESTERASE B"/>
    <property type="match status" value="1"/>
</dbReference>
<comment type="function">
    <text evidence="9">Esterase involved in the hydrolysis of xylan, a major structural heterogeneous polysaccharide found in plant biomass representing the second most abundant polysaccharide in the biosphere, after cellulose.</text>
</comment>
<dbReference type="InterPro" id="IPR010126">
    <property type="entry name" value="Esterase_phb"/>
</dbReference>
<evidence type="ECO:0000256" key="4">
    <source>
        <dbReference type="ARBA" id="ARBA00022729"/>
    </source>
</evidence>
<keyword evidence="11" id="KW-1185">Reference proteome</keyword>
<evidence type="ECO:0000256" key="7">
    <source>
        <dbReference type="ARBA" id="ARBA00023277"/>
    </source>
</evidence>
<comment type="subcellular location">
    <subcellularLocation>
        <location evidence="1 9">Secreted</location>
    </subcellularLocation>
</comment>
<dbReference type="STRING" id="1325734.A0A428P753"/>
<evidence type="ECO:0000256" key="5">
    <source>
        <dbReference type="ARBA" id="ARBA00022801"/>
    </source>
</evidence>
<feature type="signal peptide" evidence="9">
    <location>
        <begin position="1"/>
        <end position="16"/>
    </location>
</feature>
<name>A0A428P753_9HYPO</name>